<feature type="compositionally biased region" description="Polar residues" evidence="1">
    <location>
        <begin position="1"/>
        <end position="23"/>
    </location>
</feature>
<feature type="compositionally biased region" description="Basic and acidic residues" evidence="1">
    <location>
        <begin position="138"/>
        <end position="148"/>
    </location>
</feature>
<proteinExistence type="predicted"/>
<evidence type="ECO:0000313" key="3">
    <source>
        <dbReference type="Proteomes" id="UP000017836"/>
    </source>
</evidence>
<evidence type="ECO:0000313" key="2">
    <source>
        <dbReference type="EMBL" id="ERN09131.1"/>
    </source>
</evidence>
<sequence>MPLVQEISSASEETATVSPSQVDDASPTKLVGELILTPSVSPRSVSRPFPMAEVNLIVNEAADEGITTIQGDELGVEEASEEHEAVADDGGSRPIGGEESIPIRDEDIDSEGLDASQEEGPDVKSEQPTEISPDDLDGGVKDEGLNIA</sequence>
<dbReference type="Gramene" id="ERN09131">
    <property type="protein sequence ID" value="ERN09131"/>
    <property type="gene ID" value="AMTR_s00014p00161590"/>
</dbReference>
<dbReference type="EMBL" id="KI393051">
    <property type="protein sequence ID" value="ERN09131.1"/>
    <property type="molecule type" value="Genomic_DNA"/>
</dbReference>
<feature type="region of interest" description="Disordered" evidence="1">
    <location>
        <begin position="76"/>
        <end position="148"/>
    </location>
</feature>
<keyword evidence="3" id="KW-1185">Reference proteome</keyword>
<dbReference type="Proteomes" id="UP000017836">
    <property type="component" value="Unassembled WGS sequence"/>
</dbReference>
<name>W1PN42_AMBTC</name>
<feature type="compositionally biased region" description="Acidic residues" evidence="1">
    <location>
        <begin position="106"/>
        <end position="120"/>
    </location>
</feature>
<evidence type="ECO:0000256" key="1">
    <source>
        <dbReference type="SAM" id="MobiDB-lite"/>
    </source>
</evidence>
<dbReference type="AlphaFoldDB" id="W1PN42"/>
<feature type="region of interest" description="Disordered" evidence="1">
    <location>
        <begin position="1"/>
        <end position="25"/>
    </location>
</feature>
<reference evidence="3" key="1">
    <citation type="journal article" date="2013" name="Science">
        <title>The Amborella genome and the evolution of flowering plants.</title>
        <authorList>
            <consortium name="Amborella Genome Project"/>
        </authorList>
    </citation>
    <scope>NUCLEOTIDE SEQUENCE [LARGE SCALE GENOMIC DNA]</scope>
</reference>
<protein>
    <submittedName>
        <fullName evidence="2">Uncharacterized protein</fullName>
    </submittedName>
</protein>
<accession>W1PN42</accession>
<dbReference type="HOGENOM" id="CLU_139383_0_0_1"/>
<gene>
    <name evidence="2" type="ORF">AMTR_s00014p00161590</name>
</gene>
<organism evidence="2 3">
    <name type="scientific">Amborella trichopoda</name>
    <dbReference type="NCBI Taxonomy" id="13333"/>
    <lineage>
        <taxon>Eukaryota</taxon>
        <taxon>Viridiplantae</taxon>
        <taxon>Streptophyta</taxon>
        <taxon>Embryophyta</taxon>
        <taxon>Tracheophyta</taxon>
        <taxon>Spermatophyta</taxon>
        <taxon>Magnoliopsida</taxon>
        <taxon>Amborellales</taxon>
        <taxon>Amborellaceae</taxon>
        <taxon>Amborella</taxon>
    </lineage>
</organism>